<accession>K0DRN8</accession>
<name>K0DRN8_9BURK</name>
<dbReference type="InterPro" id="IPR045170">
    <property type="entry name" value="MTOX"/>
</dbReference>
<gene>
    <name evidence="6" type="ORF">BUPH_01284</name>
</gene>
<dbReference type="PATRIC" id="fig|1229205.11.peg.5237"/>
<dbReference type="PANTHER" id="PTHR10961">
    <property type="entry name" value="PEROXISOMAL SARCOSINE OXIDASE"/>
    <property type="match status" value="1"/>
</dbReference>
<dbReference type="SUPFAM" id="SSF51905">
    <property type="entry name" value="FAD/NAD(P)-binding domain"/>
    <property type="match status" value="1"/>
</dbReference>
<keyword evidence="3" id="KW-0274">FAD</keyword>
<keyword evidence="4" id="KW-0560">Oxidoreductase</keyword>
<dbReference type="STRING" id="1229205.BUPH_01284"/>
<sequence>MGMRVAIVGAGIAGLSTAWSLTKAGHDVTLIEQGSIPNPLAASGDRHRMIRRAYGDADGYAQTIAEAFDSWDRLWDDLGVSHYANCGVLGISQFAGDGAEQFRLGLERMGFDYERLDPREAAERYPFLDAATFRYAYLDREGGALFSERIAHDLKAWLRMRGVDVRLHVKAVAIDPQAATIQTEDGTTIHADRLVVTTGAWTLRLFPSLADHLTIYRNTVAYLTPPADLEHAWSNAPAIVDIGGSSDGYVLPPIDGVGLKFGAGVLKRAVADAETDRVAMPGEGDRLRRLFAPPLSRIDEYAVTEVKTCAYTFTADQRFFSKRIGKTLVVSACSGHGYKFGAAVGQRVAHALETGDDSALVQWLRAETV</sequence>
<evidence type="ECO:0000256" key="4">
    <source>
        <dbReference type="ARBA" id="ARBA00023002"/>
    </source>
</evidence>
<dbReference type="EMBL" id="CP003864">
    <property type="protein sequence ID" value="AFT88736.1"/>
    <property type="molecule type" value="Genomic_DNA"/>
</dbReference>
<evidence type="ECO:0000256" key="1">
    <source>
        <dbReference type="ARBA" id="ARBA00001974"/>
    </source>
</evidence>
<feature type="domain" description="FAD dependent oxidoreductase" evidence="5">
    <location>
        <begin position="4"/>
        <end position="350"/>
    </location>
</feature>
<proteinExistence type="predicted"/>
<dbReference type="InterPro" id="IPR036188">
    <property type="entry name" value="FAD/NAD-bd_sf"/>
</dbReference>
<evidence type="ECO:0000256" key="3">
    <source>
        <dbReference type="ARBA" id="ARBA00022827"/>
    </source>
</evidence>
<keyword evidence="2" id="KW-0285">Flavoprotein</keyword>
<dbReference type="Proteomes" id="UP000010105">
    <property type="component" value="Chromosome 2"/>
</dbReference>
<evidence type="ECO:0000313" key="6">
    <source>
        <dbReference type="EMBL" id="AFT88736.1"/>
    </source>
</evidence>
<dbReference type="Pfam" id="PF01266">
    <property type="entry name" value="DAO"/>
    <property type="match status" value="1"/>
</dbReference>
<dbReference type="eggNOG" id="COG0665">
    <property type="taxonomic scope" value="Bacteria"/>
</dbReference>
<comment type="cofactor">
    <cofactor evidence="1">
        <name>FAD</name>
        <dbReference type="ChEBI" id="CHEBI:57692"/>
    </cofactor>
</comment>
<dbReference type="Gene3D" id="3.30.9.10">
    <property type="entry name" value="D-Amino Acid Oxidase, subunit A, domain 2"/>
    <property type="match status" value="1"/>
</dbReference>
<evidence type="ECO:0000313" key="7">
    <source>
        <dbReference type="Proteomes" id="UP000010105"/>
    </source>
</evidence>
<dbReference type="KEGG" id="bpx:BUPH_01284"/>
<dbReference type="HOGENOM" id="CLU_007884_2_1_4"/>
<dbReference type="GO" id="GO:0008115">
    <property type="term" value="F:sarcosine oxidase activity"/>
    <property type="evidence" value="ECO:0007669"/>
    <property type="project" value="TreeGrafter"/>
</dbReference>
<evidence type="ECO:0000256" key="2">
    <source>
        <dbReference type="ARBA" id="ARBA00022630"/>
    </source>
</evidence>
<dbReference type="AlphaFoldDB" id="K0DRN8"/>
<organism evidence="6 7">
    <name type="scientific">Paraburkholderia phenoliruptrix BR3459a</name>
    <dbReference type="NCBI Taxonomy" id="1229205"/>
    <lineage>
        <taxon>Bacteria</taxon>
        <taxon>Pseudomonadati</taxon>
        <taxon>Pseudomonadota</taxon>
        <taxon>Betaproteobacteria</taxon>
        <taxon>Burkholderiales</taxon>
        <taxon>Burkholderiaceae</taxon>
        <taxon>Paraburkholderia</taxon>
    </lineage>
</organism>
<dbReference type="PANTHER" id="PTHR10961:SF46">
    <property type="entry name" value="PEROXISOMAL SARCOSINE OXIDASE"/>
    <property type="match status" value="1"/>
</dbReference>
<protein>
    <submittedName>
        <fullName evidence="6">Sarcosine oxidase</fullName>
    </submittedName>
</protein>
<evidence type="ECO:0000259" key="5">
    <source>
        <dbReference type="Pfam" id="PF01266"/>
    </source>
</evidence>
<dbReference type="GO" id="GO:0050660">
    <property type="term" value="F:flavin adenine dinucleotide binding"/>
    <property type="evidence" value="ECO:0007669"/>
    <property type="project" value="InterPro"/>
</dbReference>
<dbReference type="Gene3D" id="3.50.50.60">
    <property type="entry name" value="FAD/NAD(P)-binding domain"/>
    <property type="match status" value="1"/>
</dbReference>
<dbReference type="SUPFAM" id="SSF54373">
    <property type="entry name" value="FAD-linked reductases, C-terminal domain"/>
    <property type="match status" value="1"/>
</dbReference>
<reference evidence="6 7" key="1">
    <citation type="journal article" date="2012" name="J. Bacteriol.">
        <title>Complete Genome Sequence of Burkholderia phenoliruptrix BR3459a (CLA1), a Heat-Tolerant, Nitrogen-Fixing Symbiont of Mimosa flocculosa.</title>
        <authorList>
            <person name="de Oliveira Cunha C."/>
            <person name="Goda Zuleta L.F."/>
            <person name="Paula de Almeida L.G."/>
            <person name="Prioli Ciapina L."/>
            <person name="Lustrino Borges W."/>
            <person name="Pitard R.M."/>
            <person name="Baldani J.I."/>
            <person name="Straliotto R."/>
            <person name="de Faria S.M."/>
            <person name="Hungria M."/>
            <person name="Sousa Cavada B."/>
            <person name="Mercante F.M."/>
            <person name="Ribeiro de Vasconcelos A.T."/>
        </authorList>
    </citation>
    <scope>NUCLEOTIDE SEQUENCE [LARGE SCALE GENOMIC DNA]</scope>
    <source>
        <strain evidence="6 7">BR3459a</strain>
    </source>
</reference>
<dbReference type="InterPro" id="IPR006076">
    <property type="entry name" value="FAD-dep_OxRdtase"/>
</dbReference>